<sequence>MIMSSSVDHFSNNNNNSNQAMHLEQDEDFSQMIMELCDFDASSTTQARHGGEAAAAAAGDARAVLTYLTFLEQKIGHLRGIISSTPNPPPQIVAAELSCIVVQLVSISKNLAAARRGGDDADADAKPDGSSDADEGADGDGDGDGERAPPRGPYEVVQIEKEEILAPHVHFCGVCGKGFKRDANLRMHMRGHGEEYKSAAALAKPCGTGAPPSPSRSQARRRFYSCPYVGCKRNREHKSFQPLKTPTCVKNHYRRSHCDKSFTCRRCNVKRFSVVADLRTHEKHCGRDRWVCSCGTSFSRKDKLFAHVAIFDGHSPALPPEDYDDAAASGQLPHAAGEAVSRTVDTNRFFSDGLMIKGSMDDERGSLSPMGLDYCEFDGIDLFAAAAFDF</sequence>
<dbReference type="InterPro" id="IPR059161">
    <property type="entry name" value="Znf-C2H2_STOP1/2_3rd"/>
</dbReference>
<protein>
    <recommendedName>
        <fullName evidence="11">C2H2-type domain-containing protein</fullName>
    </recommendedName>
</protein>
<dbReference type="PROSITE" id="PS50157">
    <property type="entry name" value="ZINC_FINGER_C2H2_2"/>
    <property type="match status" value="1"/>
</dbReference>
<evidence type="ECO:0000259" key="11">
    <source>
        <dbReference type="PROSITE" id="PS50157"/>
    </source>
</evidence>
<evidence type="ECO:0000256" key="3">
    <source>
        <dbReference type="ARBA" id="ARBA00022737"/>
    </source>
</evidence>
<dbReference type="HOGENOM" id="CLU_029078_4_1_1"/>
<feature type="domain" description="C2H2-type" evidence="11">
    <location>
        <begin position="170"/>
        <end position="197"/>
    </location>
</feature>
<accession>A0A0E0D9B4</accession>
<keyword evidence="3" id="KW-0677">Repeat</keyword>
<keyword evidence="4 9" id="KW-0863">Zinc-finger</keyword>
<dbReference type="EnsemblPlants" id="OMERI03G37110.1">
    <property type="protein sequence ID" value="OMERI03G37110.1"/>
    <property type="gene ID" value="OMERI03G37110"/>
</dbReference>
<evidence type="ECO:0000256" key="5">
    <source>
        <dbReference type="ARBA" id="ARBA00022833"/>
    </source>
</evidence>
<dbReference type="PANTHER" id="PTHR46352">
    <property type="entry name" value="PROTEIN SENSITIVE TO PROTON RHIZOTOXICITY 1"/>
    <property type="match status" value="1"/>
</dbReference>
<evidence type="ECO:0000256" key="2">
    <source>
        <dbReference type="ARBA" id="ARBA00022723"/>
    </source>
</evidence>
<organism evidence="12">
    <name type="scientific">Oryza meridionalis</name>
    <dbReference type="NCBI Taxonomy" id="40149"/>
    <lineage>
        <taxon>Eukaryota</taxon>
        <taxon>Viridiplantae</taxon>
        <taxon>Streptophyta</taxon>
        <taxon>Embryophyta</taxon>
        <taxon>Tracheophyta</taxon>
        <taxon>Spermatophyta</taxon>
        <taxon>Magnoliopsida</taxon>
        <taxon>Liliopsida</taxon>
        <taxon>Poales</taxon>
        <taxon>Poaceae</taxon>
        <taxon>BOP clade</taxon>
        <taxon>Oryzoideae</taxon>
        <taxon>Oryzeae</taxon>
        <taxon>Oryzinae</taxon>
        <taxon>Oryza</taxon>
    </lineage>
</organism>
<reference evidence="12" key="1">
    <citation type="submission" date="2015-04" db="UniProtKB">
        <authorList>
            <consortium name="EnsemblPlants"/>
        </authorList>
    </citation>
    <scope>IDENTIFICATION</scope>
</reference>
<keyword evidence="7" id="KW-0804">Transcription</keyword>
<keyword evidence="13" id="KW-1185">Reference proteome</keyword>
<evidence type="ECO:0000256" key="1">
    <source>
        <dbReference type="ARBA" id="ARBA00004123"/>
    </source>
</evidence>
<feature type="region of interest" description="Disordered" evidence="10">
    <location>
        <begin position="115"/>
        <end position="152"/>
    </location>
</feature>
<evidence type="ECO:0000313" key="12">
    <source>
        <dbReference type="EnsemblPlants" id="OMERI03G37110.1"/>
    </source>
</evidence>
<dbReference type="InterPro" id="IPR044300">
    <property type="entry name" value="STOP1/2"/>
</dbReference>
<dbReference type="Proteomes" id="UP000008021">
    <property type="component" value="Chromosome 3"/>
</dbReference>
<dbReference type="Gene3D" id="3.30.160.60">
    <property type="entry name" value="Classic Zinc Finger"/>
    <property type="match status" value="2"/>
</dbReference>
<feature type="compositionally biased region" description="Acidic residues" evidence="10">
    <location>
        <begin position="131"/>
        <end position="143"/>
    </location>
</feature>
<dbReference type="SMART" id="SM00355">
    <property type="entry name" value="ZnF_C2H2"/>
    <property type="match status" value="3"/>
</dbReference>
<keyword evidence="8" id="KW-0539">Nucleus</keyword>
<name>A0A0E0D9B4_9ORYZ</name>
<comment type="subcellular location">
    <subcellularLocation>
        <location evidence="1">Nucleus</location>
    </subcellularLocation>
</comment>
<dbReference type="InterPro" id="IPR036236">
    <property type="entry name" value="Znf_C2H2_sf"/>
</dbReference>
<feature type="compositionally biased region" description="Basic and acidic residues" evidence="10">
    <location>
        <begin position="116"/>
        <end position="129"/>
    </location>
</feature>
<dbReference type="SUPFAM" id="SSF57667">
    <property type="entry name" value="beta-beta-alpha zinc fingers"/>
    <property type="match status" value="1"/>
</dbReference>
<keyword evidence="2" id="KW-0479">Metal-binding</keyword>
<dbReference type="Pfam" id="PF23115">
    <property type="entry name" value="zf-C2H2_STOP2_3rd"/>
    <property type="match status" value="1"/>
</dbReference>
<evidence type="ECO:0000256" key="7">
    <source>
        <dbReference type="ARBA" id="ARBA00023163"/>
    </source>
</evidence>
<evidence type="ECO:0000256" key="9">
    <source>
        <dbReference type="PROSITE-ProRule" id="PRU00042"/>
    </source>
</evidence>
<evidence type="ECO:0000256" key="10">
    <source>
        <dbReference type="SAM" id="MobiDB-lite"/>
    </source>
</evidence>
<evidence type="ECO:0000256" key="4">
    <source>
        <dbReference type="ARBA" id="ARBA00022771"/>
    </source>
</evidence>
<reference evidence="12" key="2">
    <citation type="submission" date="2018-05" db="EMBL/GenBank/DDBJ databases">
        <title>OmerRS3 (Oryza meridionalis Reference Sequence Version 3).</title>
        <authorList>
            <person name="Zhang J."/>
            <person name="Kudrna D."/>
            <person name="Lee S."/>
            <person name="Talag J."/>
            <person name="Welchert J."/>
            <person name="Wing R.A."/>
        </authorList>
    </citation>
    <scope>NUCLEOTIDE SEQUENCE [LARGE SCALE GENOMIC DNA]</scope>
    <source>
        <strain evidence="12">cv. OR44</strain>
    </source>
</reference>
<dbReference type="GO" id="GO:0010447">
    <property type="term" value="P:response to acidic pH"/>
    <property type="evidence" value="ECO:0007669"/>
    <property type="project" value="InterPro"/>
</dbReference>
<dbReference type="GO" id="GO:0008270">
    <property type="term" value="F:zinc ion binding"/>
    <property type="evidence" value="ECO:0007669"/>
    <property type="project" value="UniProtKB-KW"/>
</dbReference>
<proteinExistence type="predicted"/>
<dbReference type="PANTHER" id="PTHR46352:SF5">
    <property type="entry name" value="OS03G0838800 PROTEIN"/>
    <property type="match status" value="1"/>
</dbReference>
<evidence type="ECO:0000256" key="6">
    <source>
        <dbReference type="ARBA" id="ARBA00023015"/>
    </source>
</evidence>
<dbReference type="STRING" id="40149.A0A0E0D9B4"/>
<keyword evidence="6" id="KW-0805">Transcription regulation</keyword>
<dbReference type="AlphaFoldDB" id="A0A0E0D9B4"/>
<evidence type="ECO:0000256" key="8">
    <source>
        <dbReference type="ARBA" id="ARBA00023242"/>
    </source>
</evidence>
<dbReference type="Pfam" id="PF23118">
    <property type="entry name" value="zf-C2H2_STOP2_C"/>
    <property type="match status" value="1"/>
</dbReference>
<dbReference type="InterPro" id="IPR013087">
    <property type="entry name" value="Znf_C2H2_type"/>
</dbReference>
<evidence type="ECO:0000313" key="13">
    <source>
        <dbReference type="Proteomes" id="UP000008021"/>
    </source>
</evidence>
<dbReference type="GO" id="GO:0010044">
    <property type="term" value="P:response to aluminum ion"/>
    <property type="evidence" value="ECO:0007669"/>
    <property type="project" value="InterPro"/>
</dbReference>
<dbReference type="Gramene" id="OMERI03G37110.1">
    <property type="protein sequence ID" value="OMERI03G37110.1"/>
    <property type="gene ID" value="OMERI03G37110"/>
</dbReference>
<dbReference type="PROSITE" id="PS00028">
    <property type="entry name" value="ZINC_FINGER_C2H2_1"/>
    <property type="match status" value="1"/>
</dbReference>
<dbReference type="InterPro" id="IPR058196">
    <property type="entry name" value="zf-C2H2_STOP1/2_C"/>
</dbReference>
<keyword evidence="5" id="KW-0862">Zinc</keyword>